<gene>
    <name evidence="1" type="ORF">DSO57_1001899</name>
</gene>
<organism evidence="1 2">
    <name type="scientific">Entomophthora muscae</name>
    <dbReference type="NCBI Taxonomy" id="34485"/>
    <lineage>
        <taxon>Eukaryota</taxon>
        <taxon>Fungi</taxon>
        <taxon>Fungi incertae sedis</taxon>
        <taxon>Zoopagomycota</taxon>
        <taxon>Entomophthoromycotina</taxon>
        <taxon>Entomophthoromycetes</taxon>
        <taxon>Entomophthorales</taxon>
        <taxon>Entomophthoraceae</taxon>
        <taxon>Entomophthora</taxon>
    </lineage>
</organism>
<keyword evidence="2" id="KW-1185">Reference proteome</keyword>
<reference evidence="1" key="1">
    <citation type="submission" date="2022-04" db="EMBL/GenBank/DDBJ databases">
        <title>Genome of the entomopathogenic fungus Entomophthora muscae.</title>
        <authorList>
            <person name="Elya C."/>
            <person name="Lovett B.R."/>
            <person name="Lee E."/>
            <person name="Macias A.M."/>
            <person name="Hajek A.E."/>
            <person name="De Bivort B.L."/>
            <person name="Kasson M.T."/>
            <person name="De Fine Licht H.H."/>
            <person name="Stajich J.E."/>
        </authorList>
    </citation>
    <scope>NUCLEOTIDE SEQUENCE</scope>
    <source>
        <strain evidence="1">Berkeley</strain>
    </source>
</reference>
<proteinExistence type="predicted"/>
<accession>A0ACC2TJZ5</accession>
<name>A0ACC2TJZ5_9FUNG</name>
<dbReference type="EMBL" id="QTSX02002844">
    <property type="protein sequence ID" value="KAJ9074915.1"/>
    <property type="molecule type" value="Genomic_DNA"/>
</dbReference>
<sequence length="510" mass="54272">MATNIIYTNSITGSSLKAGSLHKLVVIGEANQLSSDEFSASGLSVLVGGLHTKESTSQLSCLKTTLKAVGEENLHHIVGKGEDVLRISIACISDKRTRNNAVIRADLIPALVSKLISSEENVHVSFVIIEDQAFAAGCAVARAFPQYSRKSSFLSKKERTIEVSFISASGKPLDGVKVDEIQYTADAIRLTARLTDTPCSELHTDAYIEEIRKEVSQLPQPSQVTTKIIKGLDLEKCGFGGLWGVGKAAVHLPALVILSFTPPKTSDKSKNIALVGKGICFDTGGLSLKSTTGMPTMKVDMGGSAAILGAFLASVRLQVPHKLHAVLCLAENSVDQLSTRPDDILTMYSGKTVEVNNTDAEGRLVLGDGVAYASQDLANISHIIDMATLTGAQLIATGPRHAGFMANQAEFESQVIKAAHSSGDLAYPLMYSPEFLMKDLESEVADMKNSNKNGPTTAASSLAGHFIEAHLHPDYTGVWCHIDIAGPATKGPRATGYGVALLMHIIQNIH</sequence>
<dbReference type="Proteomes" id="UP001165960">
    <property type="component" value="Unassembled WGS sequence"/>
</dbReference>
<evidence type="ECO:0000313" key="1">
    <source>
        <dbReference type="EMBL" id="KAJ9074915.1"/>
    </source>
</evidence>
<protein>
    <submittedName>
        <fullName evidence="1">Uncharacterized protein</fullName>
    </submittedName>
</protein>
<comment type="caution">
    <text evidence="1">The sequence shown here is derived from an EMBL/GenBank/DDBJ whole genome shotgun (WGS) entry which is preliminary data.</text>
</comment>
<evidence type="ECO:0000313" key="2">
    <source>
        <dbReference type="Proteomes" id="UP001165960"/>
    </source>
</evidence>